<evidence type="ECO:0000256" key="1">
    <source>
        <dbReference type="ARBA" id="ARBA00004651"/>
    </source>
</evidence>
<dbReference type="SUPFAM" id="SSF103481">
    <property type="entry name" value="Multidrug resistance efflux transporter EmrE"/>
    <property type="match status" value="2"/>
</dbReference>
<evidence type="ECO:0000259" key="8">
    <source>
        <dbReference type="Pfam" id="PF00892"/>
    </source>
</evidence>
<evidence type="ECO:0000256" key="6">
    <source>
        <dbReference type="ARBA" id="ARBA00023136"/>
    </source>
</evidence>
<gene>
    <name evidence="9" type="ORF">VXJ25_07095</name>
</gene>
<dbReference type="InterPro" id="IPR050638">
    <property type="entry name" value="AA-Vitamin_Transporters"/>
</dbReference>
<evidence type="ECO:0000256" key="4">
    <source>
        <dbReference type="ARBA" id="ARBA00022692"/>
    </source>
</evidence>
<reference evidence="9 10" key="1">
    <citation type="submission" date="2024-01" db="EMBL/GenBank/DDBJ databases">
        <title>Description of Olsenella sp. nov., isolated from pig feces.</title>
        <authorList>
            <person name="Chang Y.-H."/>
        </authorList>
    </citation>
    <scope>NUCLEOTIDE SEQUENCE [LARGE SCALE GENOMIC DNA]</scope>
    <source>
        <strain evidence="9 10">YH-ols2223</strain>
    </source>
</reference>
<dbReference type="PANTHER" id="PTHR32322:SF18">
    <property type="entry name" value="S-ADENOSYLMETHIONINE_S-ADENOSYLHOMOCYSTEINE TRANSPORTER"/>
    <property type="match status" value="1"/>
</dbReference>
<dbReference type="InterPro" id="IPR037185">
    <property type="entry name" value="EmrE-like"/>
</dbReference>
<comment type="subcellular location">
    <subcellularLocation>
        <location evidence="1">Cell membrane</location>
        <topology evidence="1">Multi-pass membrane protein</topology>
    </subcellularLocation>
</comment>
<accession>A0ABU7RB18</accession>
<evidence type="ECO:0000313" key="9">
    <source>
        <dbReference type="EMBL" id="MEE6147745.1"/>
    </source>
</evidence>
<feature type="transmembrane region" description="Helical" evidence="7">
    <location>
        <begin position="213"/>
        <end position="234"/>
    </location>
</feature>
<feature type="transmembrane region" description="Helical" evidence="7">
    <location>
        <begin position="93"/>
        <end position="115"/>
    </location>
</feature>
<keyword evidence="4 7" id="KW-0812">Transmembrane</keyword>
<dbReference type="RefSeq" id="WP_330958513.1">
    <property type="nucleotide sequence ID" value="NZ_JAZGJQ010000007.1"/>
</dbReference>
<feature type="transmembrane region" description="Helical" evidence="7">
    <location>
        <begin position="59"/>
        <end position="81"/>
    </location>
</feature>
<feature type="transmembrane region" description="Helical" evidence="7">
    <location>
        <begin position="182"/>
        <end position="201"/>
    </location>
</feature>
<feature type="transmembrane region" description="Helical" evidence="7">
    <location>
        <begin position="121"/>
        <end position="142"/>
    </location>
</feature>
<evidence type="ECO:0000256" key="3">
    <source>
        <dbReference type="ARBA" id="ARBA00022475"/>
    </source>
</evidence>
<feature type="transmembrane region" description="Helical" evidence="7">
    <location>
        <begin position="271"/>
        <end position="289"/>
    </location>
</feature>
<evidence type="ECO:0000256" key="5">
    <source>
        <dbReference type="ARBA" id="ARBA00022989"/>
    </source>
</evidence>
<feature type="transmembrane region" description="Helical" evidence="7">
    <location>
        <begin position="295"/>
        <end position="315"/>
    </location>
</feature>
<keyword evidence="3" id="KW-1003">Cell membrane</keyword>
<name>A0ABU7RB18_9ACTN</name>
<dbReference type="Pfam" id="PF00892">
    <property type="entry name" value="EamA"/>
    <property type="match status" value="2"/>
</dbReference>
<feature type="domain" description="EamA" evidence="8">
    <location>
        <begin position="180"/>
        <end position="315"/>
    </location>
</feature>
<keyword evidence="10" id="KW-1185">Reference proteome</keyword>
<feature type="domain" description="EamA" evidence="8">
    <location>
        <begin position="25"/>
        <end position="166"/>
    </location>
</feature>
<keyword evidence="5 7" id="KW-1133">Transmembrane helix</keyword>
<dbReference type="EMBL" id="JAZGJQ010000007">
    <property type="protein sequence ID" value="MEE6147745.1"/>
    <property type="molecule type" value="Genomic_DNA"/>
</dbReference>
<sequence>MRAGARTEPKDGREGGFLASTAGVVTLALVATFLWGSAFPCIKIGYRLFSIPADDTASQMLFAGARFVLAGLGVIGAMSLVRRRPLVARREDARCVLVLSLFQTTLQYALFYLGLGHASGVTSSIIEATNTFFCILIAALVFRLERLTARKLAGCAVGFAGVALVTLSQGSGGLSFSLAGEGAVLASTLAAATSSSLIQIFSHEGHDPVTLSGWQFLVGGLTLSAIGLAGGGSLSPSGPASVALLLYLAFISAAAYSLWSLLLANNPVSRVSVFGFCNPVFGAILSTLLLDEGGIVSPAVLLCSLALASAGIVIVNTRRPARRTRAAR</sequence>
<keyword evidence="6 7" id="KW-0472">Membrane</keyword>
<feature type="transmembrane region" description="Helical" evidence="7">
    <location>
        <begin position="154"/>
        <end position="176"/>
    </location>
</feature>
<protein>
    <submittedName>
        <fullName evidence="9">DMT family transporter</fullName>
    </submittedName>
</protein>
<feature type="transmembrane region" description="Helical" evidence="7">
    <location>
        <begin position="16"/>
        <end position="39"/>
    </location>
</feature>
<evidence type="ECO:0000256" key="7">
    <source>
        <dbReference type="SAM" id="Phobius"/>
    </source>
</evidence>
<evidence type="ECO:0000313" key="10">
    <source>
        <dbReference type="Proteomes" id="UP001332931"/>
    </source>
</evidence>
<dbReference type="InterPro" id="IPR000620">
    <property type="entry name" value="EamA_dom"/>
</dbReference>
<evidence type="ECO:0000256" key="2">
    <source>
        <dbReference type="ARBA" id="ARBA00007362"/>
    </source>
</evidence>
<organism evidence="9 10">
    <name type="scientific">Olsenella absiana</name>
    <dbReference type="NCBI Taxonomy" id="3115222"/>
    <lineage>
        <taxon>Bacteria</taxon>
        <taxon>Bacillati</taxon>
        <taxon>Actinomycetota</taxon>
        <taxon>Coriobacteriia</taxon>
        <taxon>Coriobacteriales</taxon>
        <taxon>Atopobiaceae</taxon>
        <taxon>Olsenella</taxon>
    </lineage>
</organism>
<dbReference type="PANTHER" id="PTHR32322">
    <property type="entry name" value="INNER MEMBRANE TRANSPORTER"/>
    <property type="match status" value="1"/>
</dbReference>
<dbReference type="Proteomes" id="UP001332931">
    <property type="component" value="Unassembled WGS sequence"/>
</dbReference>
<proteinExistence type="inferred from homology"/>
<comment type="similarity">
    <text evidence="2">Belongs to the EamA transporter family.</text>
</comment>
<feature type="transmembrane region" description="Helical" evidence="7">
    <location>
        <begin position="240"/>
        <end position="259"/>
    </location>
</feature>
<comment type="caution">
    <text evidence="9">The sequence shown here is derived from an EMBL/GenBank/DDBJ whole genome shotgun (WGS) entry which is preliminary data.</text>
</comment>